<evidence type="ECO:0000259" key="2">
    <source>
        <dbReference type="PROSITE" id="PS50943"/>
    </source>
</evidence>
<dbReference type="InterPro" id="IPR001387">
    <property type="entry name" value="Cro/C1-type_HTH"/>
</dbReference>
<accession>A0A388TGT2</accession>
<dbReference type="PROSITE" id="PS50943">
    <property type="entry name" value="HTH_CROC1"/>
    <property type="match status" value="1"/>
</dbReference>
<protein>
    <submittedName>
        <fullName evidence="3">Helix-turn-helix XRE-family transcriptional regulators</fullName>
    </submittedName>
</protein>
<dbReference type="GO" id="GO:0003677">
    <property type="term" value="F:DNA binding"/>
    <property type="evidence" value="ECO:0007669"/>
    <property type="project" value="UniProtKB-KW"/>
</dbReference>
<gene>
    <name evidence="3" type="ORF">NO2_0894</name>
</gene>
<keyword evidence="4" id="KW-1185">Reference proteome</keyword>
<keyword evidence="1" id="KW-0238">DNA-binding</keyword>
<reference evidence="3 4" key="1">
    <citation type="journal article" date="2019" name="ISME J.">
        <title>Genome analyses of uncultured TG2/ZB3 bacteria in 'Margulisbacteria' specifically attached to ectosymbiotic spirochetes of protists in the termite gut.</title>
        <authorList>
            <person name="Utami Y.D."/>
            <person name="Kuwahara H."/>
            <person name="Igai K."/>
            <person name="Murakami T."/>
            <person name="Sugaya K."/>
            <person name="Morikawa T."/>
            <person name="Nagura Y."/>
            <person name="Yuki M."/>
            <person name="Deevong P."/>
            <person name="Inoue T."/>
            <person name="Kihara K."/>
            <person name="Lo N."/>
            <person name="Yamada A."/>
            <person name="Ohkuma M."/>
            <person name="Hongoh Y."/>
        </authorList>
    </citation>
    <scope>NUCLEOTIDE SEQUENCE [LARGE SCALE GENOMIC DNA]</scope>
    <source>
        <strain evidence="3">NkOx7-02</strain>
    </source>
</reference>
<dbReference type="GO" id="GO:0003700">
    <property type="term" value="F:DNA-binding transcription factor activity"/>
    <property type="evidence" value="ECO:0007669"/>
    <property type="project" value="TreeGrafter"/>
</dbReference>
<evidence type="ECO:0000313" key="3">
    <source>
        <dbReference type="EMBL" id="GBR76328.1"/>
    </source>
</evidence>
<comment type="caution">
    <text evidence="3">The sequence shown here is derived from an EMBL/GenBank/DDBJ whole genome shotgun (WGS) entry which is preliminary data.</text>
</comment>
<dbReference type="InterPro" id="IPR010982">
    <property type="entry name" value="Lambda_DNA-bd_dom_sf"/>
</dbReference>
<dbReference type="CDD" id="cd00093">
    <property type="entry name" value="HTH_XRE"/>
    <property type="match status" value="1"/>
</dbReference>
<dbReference type="AlphaFoldDB" id="A0A388TGT2"/>
<dbReference type="Gene3D" id="1.10.260.40">
    <property type="entry name" value="lambda repressor-like DNA-binding domains"/>
    <property type="match status" value="1"/>
</dbReference>
<feature type="domain" description="HTH cro/C1-type" evidence="2">
    <location>
        <begin position="19"/>
        <end position="73"/>
    </location>
</feature>
<proteinExistence type="predicted"/>
<dbReference type="SUPFAM" id="SSF47413">
    <property type="entry name" value="lambda repressor-like DNA-binding domains"/>
    <property type="match status" value="1"/>
</dbReference>
<dbReference type="GO" id="GO:0005829">
    <property type="term" value="C:cytosol"/>
    <property type="evidence" value="ECO:0007669"/>
    <property type="project" value="TreeGrafter"/>
</dbReference>
<evidence type="ECO:0000256" key="1">
    <source>
        <dbReference type="ARBA" id="ARBA00023125"/>
    </source>
</evidence>
<evidence type="ECO:0000313" key="4">
    <source>
        <dbReference type="Proteomes" id="UP000275925"/>
    </source>
</evidence>
<name>A0A388TGT2_9BACT</name>
<dbReference type="PANTHER" id="PTHR46797">
    <property type="entry name" value="HTH-TYPE TRANSCRIPTIONAL REGULATOR"/>
    <property type="match status" value="1"/>
</dbReference>
<sequence length="76" mass="8672">MEHKMISQNKALFLLAHKIKKMRKQRSLTLEKLAYENDISKGNLSDIENCRRSPSLATLVKIANGLGCKVRDLLTF</sequence>
<dbReference type="PANTHER" id="PTHR46797:SF1">
    <property type="entry name" value="METHYLPHOSPHONATE SYNTHASE"/>
    <property type="match status" value="1"/>
</dbReference>
<dbReference type="EMBL" id="BGZO01000024">
    <property type="protein sequence ID" value="GBR76328.1"/>
    <property type="molecule type" value="Genomic_DNA"/>
</dbReference>
<organism evidence="3 4">
    <name type="scientific">Candidatus Termititenax persephonae</name>
    <dbReference type="NCBI Taxonomy" id="2218525"/>
    <lineage>
        <taxon>Bacteria</taxon>
        <taxon>Bacillati</taxon>
        <taxon>Candidatus Margulisiibacteriota</taxon>
        <taxon>Candidatus Termititenacia</taxon>
        <taxon>Candidatus Termititenacales</taxon>
        <taxon>Candidatus Termititenacaceae</taxon>
        <taxon>Candidatus Termititenax</taxon>
    </lineage>
</organism>
<dbReference type="Pfam" id="PF01381">
    <property type="entry name" value="HTH_3"/>
    <property type="match status" value="1"/>
</dbReference>
<dbReference type="InterPro" id="IPR050807">
    <property type="entry name" value="TransReg_Diox_bact_type"/>
</dbReference>
<dbReference type="Proteomes" id="UP000275925">
    <property type="component" value="Unassembled WGS sequence"/>
</dbReference>
<dbReference type="SMART" id="SM00530">
    <property type="entry name" value="HTH_XRE"/>
    <property type="match status" value="1"/>
</dbReference>